<keyword evidence="8 15" id="KW-0547">Nucleotide-binding</keyword>
<dbReference type="PROSITE" id="PS51986">
    <property type="entry name" value="GS_BETA_GRASP"/>
    <property type="match status" value="1"/>
</dbReference>
<dbReference type="InterPro" id="IPR027303">
    <property type="entry name" value="Gln_synth_gly_rich_site"/>
</dbReference>
<dbReference type="RefSeq" id="WP_090413920.1">
    <property type="nucleotide sequence ID" value="NZ_CABJAI010000006.1"/>
</dbReference>
<evidence type="ECO:0000256" key="12">
    <source>
        <dbReference type="ARBA" id="ARBA00030668"/>
    </source>
</evidence>
<comment type="caution">
    <text evidence="21">The sequence shown here is derived from an EMBL/GenBank/DDBJ whole genome shotgun (WGS) entry which is preliminary data.</text>
</comment>
<evidence type="ECO:0000256" key="4">
    <source>
        <dbReference type="ARBA" id="ARBA00021364"/>
    </source>
</evidence>
<comment type="subcellular location">
    <subcellularLocation>
        <location evidence="1">Cytoplasm</location>
    </subcellularLocation>
</comment>
<proteinExistence type="inferred from homology"/>
<dbReference type="GO" id="GO:0006542">
    <property type="term" value="P:glutamine biosynthetic process"/>
    <property type="evidence" value="ECO:0007669"/>
    <property type="project" value="InterPro"/>
</dbReference>
<evidence type="ECO:0000256" key="3">
    <source>
        <dbReference type="ARBA" id="ARBA00012937"/>
    </source>
</evidence>
<feature type="binding site" evidence="15">
    <location>
        <begin position="199"/>
        <end position="201"/>
    </location>
    <ligand>
        <name>ATP</name>
        <dbReference type="ChEBI" id="CHEBI:30616"/>
    </ligand>
</feature>
<evidence type="ECO:0000256" key="5">
    <source>
        <dbReference type="ARBA" id="ARBA00022490"/>
    </source>
</evidence>
<feature type="binding site" evidence="14">
    <location>
        <position position="296"/>
    </location>
    <ligand>
        <name>L-glutamate</name>
        <dbReference type="ChEBI" id="CHEBI:29985"/>
    </ligand>
</feature>
<dbReference type="PROSITE" id="PS00181">
    <property type="entry name" value="GLNA_ATP"/>
    <property type="match status" value="1"/>
</dbReference>
<dbReference type="PANTHER" id="PTHR43785:SF12">
    <property type="entry name" value="TYPE-1 GLUTAMINE SYNTHETASE 2"/>
    <property type="match status" value="1"/>
</dbReference>
<dbReference type="Pfam" id="PF00120">
    <property type="entry name" value="Gln-synt_C"/>
    <property type="match status" value="1"/>
</dbReference>
<evidence type="ECO:0000256" key="15">
    <source>
        <dbReference type="PIRSR" id="PIRSR604809-2"/>
    </source>
</evidence>
<dbReference type="NCBIfam" id="TIGR00653">
    <property type="entry name" value="GlnA"/>
    <property type="match status" value="1"/>
</dbReference>
<keyword evidence="9 15" id="KW-0067">ATP-binding</keyword>
<dbReference type="Gene3D" id="3.30.590.10">
    <property type="entry name" value="Glutamine synthetase/guanido kinase, catalytic domain"/>
    <property type="match status" value="1"/>
</dbReference>
<dbReference type="EMBL" id="JACCKS010000007">
    <property type="protein sequence ID" value="NZA38082.1"/>
    <property type="molecule type" value="Genomic_DNA"/>
</dbReference>
<evidence type="ECO:0000256" key="16">
    <source>
        <dbReference type="PIRSR" id="PIRSR604809-3"/>
    </source>
</evidence>
<accession>A0A1I5MV50</accession>
<keyword evidence="7 16" id="KW-0479">Metal-binding</keyword>
<sequence>MNLGKKTLDAVSYIEENDIKFIRMQFCDIYGQSKNIAISNEQIERAILYGVPFDANSVAGYLDADHSDLILHPDLSTLQILPWRPQQGKVARILCDVKYPDGTNFEGDSRYILKEQMKKAEKLGYRFNVGAECEFFLFRLGENGEPTREPVDSAGYFDLAPFDRGENTRREIILTLEEMGFEIESSHHESARGQHEIDFKYSGALESADNIMTFKTVVKTIAQRNGLHATFMPKPLNGQPGSGMHINMSLMKDNENVFTSDFGGLTDEARWFAAGVLAHIRGISAVSNPLVNSYKRLMDGYEAPQTVSWGYGSRSPLIRIPAAVGDYCRMELRSPDPACNPYLTFALILAAGLEGIEKKLPLMNPLGEAPAKLQKLPMTLREALGEMEKDTLVAEVLGEKTAQKYIQLKSWEWRQYIGMVHEWEIDRYFSTF</sequence>
<dbReference type="GO" id="GO:0005524">
    <property type="term" value="F:ATP binding"/>
    <property type="evidence" value="ECO:0007669"/>
    <property type="project" value="UniProtKB-KW"/>
</dbReference>
<feature type="binding site" evidence="16">
    <location>
        <position position="134"/>
    </location>
    <ligand>
        <name>Mg(2+)</name>
        <dbReference type="ChEBI" id="CHEBI:18420"/>
        <label>1</label>
    </ligand>
</feature>
<dbReference type="SUPFAM" id="SSF54368">
    <property type="entry name" value="Glutamine synthetase, N-terminal domain"/>
    <property type="match status" value="1"/>
</dbReference>
<dbReference type="GO" id="GO:0004356">
    <property type="term" value="F:glutamine synthetase activity"/>
    <property type="evidence" value="ECO:0007669"/>
    <property type="project" value="UniProtKB-EC"/>
</dbReference>
<evidence type="ECO:0000256" key="9">
    <source>
        <dbReference type="ARBA" id="ARBA00022840"/>
    </source>
</evidence>
<feature type="binding site" evidence="16">
    <location>
        <position position="331"/>
    </location>
    <ligand>
        <name>Mg(2+)</name>
        <dbReference type="ChEBI" id="CHEBI:18420"/>
        <label>1</label>
    </ligand>
</feature>
<keyword evidence="10 16" id="KW-0460">Magnesium</keyword>
<dbReference type="InterPro" id="IPR014746">
    <property type="entry name" value="Gln_synth/guanido_kin_cat_dom"/>
</dbReference>
<dbReference type="GO" id="GO:0005737">
    <property type="term" value="C:cytoplasm"/>
    <property type="evidence" value="ECO:0007669"/>
    <property type="project" value="UniProtKB-SubCell"/>
</dbReference>
<evidence type="ECO:0000256" key="8">
    <source>
        <dbReference type="ARBA" id="ARBA00022741"/>
    </source>
</evidence>
<feature type="binding site" evidence="16">
    <location>
        <position position="189"/>
    </location>
    <ligand>
        <name>Mg(2+)</name>
        <dbReference type="ChEBI" id="CHEBI:18420"/>
        <label>1</label>
    </ligand>
</feature>
<keyword evidence="6 21" id="KW-0436">Ligase</keyword>
<protein>
    <recommendedName>
        <fullName evidence="4">Glutamine synthetase</fullName>
        <ecNumber evidence="3">6.3.1.2</ecNumber>
    </recommendedName>
    <alternativeName>
        <fullName evidence="12">Glutamate--ammonia ligase</fullName>
    </alternativeName>
    <alternativeName>
        <fullName evidence="11">Glutamine synthetase I alpha</fullName>
    </alternativeName>
</protein>
<evidence type="ECO:0000256" key="6">
    <source>
        <dbReference type="ARBA" id="ARBA00022598"/>
    </source>
</evidence>
<dbReference type="SUPFAM" id="SSF55931">
    <property type="entry name" value="Glutamine synthetase/guanido kinase"/>
    <property type="match status" value="1"/>
</dbReference>
<feature type="binding site" evidence="15">
    <location>
        <position position="314"/>
    </location>
    <ligand>
        <name>ATP</name>
        <dbReference type="ChEBI" id="CHEBI:30616"/>
    </ligand>
</feature>
<feature type="binding site" evidence="14">
    <location>
        <position position="302"/>
    </location>
    <ligand>
        <name>L-glutamate</name>
        <dbReference type="ChEBI" id="CHEBI:29985"/>
    </ligand>
</feature>
<feature type="binding site" evidence="15">
    <location>
        <position position="184"/>
    </location>
    <ligand>
        <name>ATP</name>
        <dbReference type="ChEBI" id="CHEBI:30616"/>
    </ligand>
</feature>
<evidence type="ECO:0000256" key="11">
    <source>
        <dbReference type="ARBA" id="ARBA00030136"/>
    </source>
</evidence>
<comment type="cofactor">
    <cofactor evidence="16">
        <name>Mg(2+)</name>
        <dbReference type="ChEBI" id="CHEBI:18420"/>
    </cofactor>
    <text evidence="16">Binds 2 Mg(2+) ions per subunit.</text>
</comment>
<evidence type="ECO:0000256" key="14">
    <source>
        <dbReference type="PIRSR" id="PIRSR604809-1"/>
    </source>
</evidence>
<dbReference type="Gene3D" id="3.10.20.70">
    <property type="entry name" value="Glutamine synthetase, N-terminal domain"/>
    <property type="match status" value="1"/>
</dbReference>
<dbReference type="Pfam" id="PF03951">
    <property type="entry name" value="Gln-synt_N"/>
    <property type="match status" value="1"/>
</dbReference>
<dbReference type="InterPro" id="IPR036651">
    <property type="entry name" value="Gln_synt_N_sf"/>
</dbReference>
<reference evidence="21 22" key="1">
    <citation type="submission" date="2020-07" db="EMBL/GenBank/DDBJ databases">
        <title>Organ Donor 1.</title>
        <authorList>
            <person name="Marsh A.J."/>
            <person name="Azcarate-Peril M.A."/>
        </authorList>
    </citation>
    <scope>NUCLEOTIDE SEQUENCE [LARGE SCALE GENOMIC DNA]</scope>
    <source>
        <strain evidence="21 22">AMC0717</strain>
    </source>
</reference>
<evidence type="ECO:0000256" key="7">
    <source>
        <dbReference type="ARBA" id="ARBA00022723"/>
    </source>
</evidence>
<evidence type="ECO:0000259" key="19">
    <source>
        <dbReference type="PROSITE" id="PS51986"/>
    </source>
</evidence>
<evidence type="ECO:0000313" key="22">
    <source>
        <dbReference type="Proteomes" id="UP000586254"/>
    </source>
</evidence>
<dbReference type="AlphaFoldDB" id="A0A1I5MV50"/>
<evidence type="ECO:0000259" key="20">
    <source>
        <dbReference type="PROSITE" id="PS51987"/>
    </source>
</evidence>
<gene>
    <name evidence="21" type="primary">glnA</name>
    <name evidence="21" type="ORF">H0N91_07980</name>
</gene>
<dbReference type="InterPro" id="IPR008146">
    <property type="entry name" value="Gln_synth_cat_dom"/>
</dbReference>
<feature type="binding site" evidence="14">
    <location>
        <position position="314"/>
    </location>
    <ligand>
        <name>L-glutamate</name>
        <dbReference type="ChEBI" id="CHEBI:29985"/>
    </ligand>
</feature>
<dbReference type="InterPro" id="IPR004809">
    <property type="entry name" value="Gln_synth_I"/>
</dbReference>
<dbReference type="SMART" id="SM01230">
    <property type="entry name" value="Gln-synt_C"/>
    <property type="match status" value="1"/>
</dbReference>
<keyword evidence="5" id="KW-0963">Cytoplasm</keyword>
<dbReference type="GO" id="GO:0046872">
    <property type="term" value="F:metal ion binding"/>
    <property type="evidence" value="ECO:0007669"/>
    <property type="project" value="UniProtKB-KW"/>
</dbReference>
<evidence type="ECO:0000256" key="1">
    <source>
        <dbReference type="ARBA" id="ARBA00004496"/>
    </source>
</evidence>
<feature type="binding site" evidence="16">
    <location>
        <position position="132"/>
    </location>
    <ligand>
        <name>Mg(2+)</name>
        <dbReference type="ChEBI" id="CHEBI:18420"/>
        <label>1</label>
    </ligand>
</feature>
<evidence type="ECO:0000256" key="13">
    <source>
        <dbReference type="ARBA" id="ARBA00049436"/>
    </source>
</evidence>
<evidence type="ECO:0000256" key="17">
    <source>
        <dbReference type="PROSITE-ProRule" id="PRU01330"/>
    </source>
</evidence>
<evidence type="ECO:0000256" key="2">
    <source>
        <dbReference type="ARBA" id="ARBA00009897"/>
    </source>
</evidence>
<feature type="binding site" evidence="16">
    <location>
        <position position="196"/>
    </location>
    <ligand>
        <name>Mg(2+)</name>
        <dbReference type="ChEBI" id="CHEBI:18420"/>
        <label>1</label>
    </ligand>
</feature>
<evidence type="ECO:0000313" key="21">
    <source>
        <dbReference type="EMBL" id="NZA38082.1"/>
    </source>
</evidence>
<evidence type="ECO:0000256" key="10">
    <source>
        <dbReference type="ARBA" id="ARBA00022842"/>
    </source>
</evidence>
<feature type="binding site" evidence="14">
    <location>
        <position position="333"/>
    </location>
    <ligand>
        <name>L-glutamate</name>
        <dbReference type="ChEBI" id="CHEBI:29985"/>
    </ligand>
</feature>
<dbReference type="EC" id="6.3.1.2" evidence="3"/>
<feature type="binding site" evidence="16">
    <location>
        <position position="245"/>
    </location>
    <ligand>
        <name>Mg(2+)</name>
        <dbReference type="ChEBI" id="CHEBI:18420"/>
        <label>1</label>
    </ligand>
</feature>
<dbReference type="PROSITE" id="PS51987">
    <property type="entry name" value="GS_CATALYTIC"/>
    <property type="match status" value="1"/>
</dbReference>
<feature type="domain" description="GS catalytic" evidence="20">
    <location>
        <begin position="109"/>
        <end position="432"/>
    </location>
</feature>
<dbReference type="Proteomes" id="UP000586254">
    <property type="component" value="Unassembled WGS sequence"/>
</dbReference>
<dbReference type="PANTHER" id="PTHR43785">
    <property type="entry name" value="GAMMA-GLUTAMYLPUTRESCINE SYNTHETASE"/>
    <property type="match status" value="1"/>
</dbReference>
<feature type="domain" description="GS beta-grasp" evidence="19">
    <location>
        <begin position="17"/>
        <end position="102"/>
    </location>
</feature>
<organism evidence="21 22">
    <name type="scientific">Eubacterium callanderi</name>
    <dbReference type="NCBI Taxonomy" id="53442"/>
    <lineage>
        <taxon>Bacteria</taxon>
        <taxon>Bacillati</taxon>
        <taxon>Bacillota</taxon>
        <taxon>Clostridia</taxon>
        <taxon>Eubacteriales</taxon>
        <taxon>Eubacteriaceae</taxon>
        <taxon>Eubacterium</taxon>
    </lineage>
</organism>
<comment type="catalytic activity">
    <reaction evidence="13">
        <text>L-glutamate + NH4(+) + ATP = L-glutamine + ADP + phosphate + H(+)</text>
        <dbReference type="Rhea" id="RHEA:16169"/>
        <dbReference type="ChEBI" id="CHEBI:15378"/>
        <dbReference type="ChEBI" id="CHEBI:28938"/>
        <dbReference type="ChEBI" id="CHEBI:29985"/>
        <dbReference type="ChEBI" id="CHEBI:30616"/>
        <dbReference type="ChEBI" id="CHEBI:43474"/>
        <dbReference type="ChEBI" id="CHEBI:58359"/>
        <dbReference type="ChEBI" id="CHEBI:456216"/>
        <dbReference type="EC" id="6.3.1.2"/>
    </reaction>
</comment>
<name>A0A1I5MV50_9FIRM</name>
<comment type="similarity">
    <text evidence="2 17 18">Belongs to the glutamine synthetase family.</text>
</comment>
<dbReference type="InterPro" id="IPR008147">
    <property type="entry name" value="Gln_synt_N"/>
</dbReference>
<evidence type="ECO:0000256" key="18">
    <source>
        <dbReference type="RuleBase" id="RU000384"/>
    </source>
</evidence>